<dbReference type="EMBL" id="QXFX01006422">
    <property type="protein sequence ID" value="KAE9058565.1"/>
    <property type="molecule type" value="Genomic_DNA"/>
</dbReference>
<keyword evidence="9" id="KW-1185">Reference proteome</keyword>
<dbReference type="EMBL" id="QXGF01010246">
    <property type="protein sequence ID" value="KAE8916470.1"/>
    <property type="molecule type" value="Genomic_DNA"/>
</dbReference>
<evidence type="ECO:0000313" key="10">
    <source>
        <dbReference type="Proteomes" id="UP000437068"/>
    </source>
</evidence>
<evidence type="ECO:0008006" key="15">
    <source>
        <dbReference type="Google" id="ProtNLM"/>
    </source>
</evidence>
<dbReference type="EMBL" id="QXFZ01007891">
    <property type="protein sequence ID" value="KAE9056351.1"/>
    <property type="molecule type" value="Genomic_DNA"/>
</dbReference>
<dbReference type="AlphaFoldDB" id="A0A6A3PE57"/>
<dbReference type="Proteomes" id="UP000429523">
    <property type="component" value="Unassembled WGS sequence"/>
</dbReference>
<accession>A0A6A3PE57</accession>
<dbReference type="EMBL" id="QXGA01011742">
    <property type="protein sequence ID" value="KAE9054189.1"/>
    <property type="molecule type" value="Genomic_DNA"/>
</dbReference>
<protein>
    <recommendedName>
        <fullName evidence="15">CCHC-type domain-containing protein</fullName>
    </recommendedName>
</protein>
<name>A0A6A3PE57_9STRA</name>
<evidence type="ECO:0000313" key="11">
    <source>
        <dbReference type="Proteomes" id="UP000440732"/>
    </source>
</evidence>
<gene>
    <name evidence="7" type="ORF">PF001_g33250</name>
    <name evidence="5" type="ORF">PF004_g33097</name>
    <name evidence="6" type="ORF">PF005_g33418</name>
    <name evidence="2" type="ORF">PF006_g33325</name>
    <name evidence="3" type="ORF">PF007_g32026</name>
    <name evidence="1" type="ORF">PF009_g33207</name>
    <name evidence="4" type="ORF">PF010_g30952</name>
</gene>
<dbReference type="Proteomes" id="UP000437068">
    <property type="component" value="Unassembled WGS sequence"/>
</dbReference>
<organism evidence="3 12">
    <name type="scientific">Phytophthora fragariae</name>
    <dbReference type="NCBI Taxonomy" id="53985"/>
    <lineage>
        <taxon>Eukaryota</taxon>
        <taxon>Sar</taxon>
        <taxon>Stramenopiles</taxon>
        <taxon>Oomycota</taxon>
        <taxon>Peronosporomycetes</taxon>
        <taxon>Peronosporales</taxon>
        <taxon>Peronosporaceae</taxon>
        <taxon>Phytophthora</taxon>
    </lineage>
</organism>
<dbReference type="EMBL" id="QXGE01011603">
    <property type="protein sequence ID" value="KAE9258781.1"/>
    <property type="molecule type" value="Genomic_DNA"/>
</dbReference>
<evidence type="ECO:0000313" key="5">
    <source>
        <dbReference type="EMBL" id="KAE9143597.1"/>
    </source>
</evidence>
<dbReference type="Proteomes" id="UP000476176">
    <property type="component" value="Unassembled WGS sequence"/>
</dbReference>
<evidence type="ECO:0000313" key="7">
    <source>
        <dbReference type="EMBL" id="KAE9258781.1"/>
    </source>
</evidence>
<evidence type="ECO:0000313" key="1">
    <source>
        <dbReference type="EMBL" id="KAE8916470.1"/>
    </source>
</evidence>
<evidence type="ECO:0000313" key="9">
    <source>
        <dbReference type="Proteomes" id="UP000433483"/>
    </source>
</evidence>
<dbReference type="EMBL" id="QXGC01012918">
    <property type="protein sequence ID" value="KAE9143597.1"/>
    <property type="molecule type" value="Genomic_DNA"/>
</dbReference>
<evidence type="ECO:0000313" key="8">
    <source>
        <dbReference type="Proteomes" id="UP000429523"/>
    </source>
</evidence>
<evidence type="ECO:0000313" key="6">
    <source>
        <dbReference type="EMBL" id="KAE9153443.1"/>
    </source>
</evidence>
<dbReference type="Proteomes" id="UP000440732">
    <property type="component" value="Unassembled WGS sequence"/>
</dbReference>
<reference evidence="8 9" key="1">
    <citation type="submission" date="2018-08" db="EMBL/GenBank/DDBJ databases">
        <title>Genomic investigation of the strawberry pathogen Phytophthora fragariae indicates pathogenicity is determined by transcriptional variation in three key races.</title>
        <authorList>
            <person name="Adams T.M."/>
            <person name="Armitage A.D."/>
            <person name="Sobczyk M.K."/>
            <person name="Bates H.J."/>
            <person name="Dunwell J.M."/>
            <person name="Nellist C.F."/>
            <person name="Harrison R.J."/>
        </authorList>
    </citation>
    <scope>NUCLEOTIDE SEQUENCE [LARGE SCALE GENOMIC DNA]</scope>
    <source>
        <strain evidence="7 10">A4</strain>
        <strain evidence="5 13">BC-23</strain>
        <strain evidence="6 9">NOV-27</strain>
        <strain evidence="2 11">NOV-5</strain>
        <strain evidence="3 12">NOV-71</strain>
        <strain evidence="1 8">NOV-9</strain>
        <strain evidence="4 14">ONT-3</strain>
    </source>
</reference>
<dbReference type="Proteomes" id="UP000433483">
    <property type="component" value="Unassembled WGS sequence"/>
</dbReference>
<dbReference type="OrthoDB" id="129824at2759"/>
<evidence type="ECO:0000313" key="2">
    <source>
        <dbReference type="EMBL" id="KAE9054189.1"/>
    </source>
</evidence>
<comment type="caution">
    <text evidence="3">The sequence shown here is derived from an EMBL/GenBank/DDBJ whole genome shotgun (WGS) entry which is preliminary data.</text>
</comment>
<dbReference type="Proteomes" id="UP000488956">
    <property type="component" value="Unassembled WGS sequence"/>
</dbReference>
<evidence type="ECO:0000313" key="4">
    <source>
        <dbReference type="EMBL" id="KAE9058565.1"/>
    </source>
</evidence>
<proteinExistence type="predicted"/>
<evidence type="ECO:0000313" key="14">
    <source>
        <dbReference type="Proteomes" id="UP000488956"/>
    </source>
</evidence>
<sequence length="44" mass="5019">MLCMWRGGHFARECPDAAAKARNGEYLAQREKVPKAAENEERAR</sequence>
<evidence type="ECO:0000313" key="13">
    <source>
        <dbReference type="Proteomes" id="UP000476176"/>
    </source>
</evidence>
<dbReference type="Proteomes" id="UP000441208">
    <property type="component" value="Unassembled WGS sequence"/>
</dbReference>
<dbReference type="EMBL" id="QXGB01010844">
    <property type="protein sequence ID" value="KAE9153443.1"/>
    <property type="molecule type" value="Genomic_DNA"/>
</dbReference>
<evidence type="ECO:0000313" key="12">
    <source>
        <dbReference type="Proteomes" id="UP000441208"/>
    </source>
</evidence>
<evidence type="ECO:0000313" key="3">
    <source>
        <dbReference type="EMBL" id="KAE9056351.1"/>
    </source>
</evidence>